<dbReference type="PROSITE" id="PS51277">
    <property type="entry name" value="BURP"/>
    <property type="match status" value="1"/>
</dbReference>
<comment type="caution">
    <text evidence="2">The sequence shown here is derived from an EMBL/GenBank/DDBJ whole genome shotgun (WGS) entry which is preliminary data.</text>
</comment>
<proteinExistence type="predicted"/>
<gene>
    <name evidence="2" type="ORF">PanWU01x14_283670</name>
</gene>
<dbReference type="PANTHER" id="PTHR31236:SF2">
    <property type="entry name" value="BURP DOMAIN PROTEIN RD22"/>
    <property type="match status" value="1"/>
</dbReference>
<dbReference type="Pfam" id="PF03181">
    <property type="entry name" value="BURP"/>
    <property type="match status" value="1"/>
</dbReference>
<evidence type="ECO:0000259" key="1">
    <source>
        <dbReference type="PROSITE" id="PS51277"/>
    </source>
</evidence>
<dbReference type="PANTHER" id="PTHR31236">
    <property type="entry name" value="BURP DOMAIN PROTEIN USPL1-LIKE"/>
    <property type="match status" value="1"/>
</dbReference>
<keyword evidence="3" id="KW-1185">Reference proteome</keyword>
<name>A0A2P5B071_PARAD</name>
<dbReference type="InterPro" id="IPR044816">
    <property type="entry name" value="BURP"/>
</dbReference>
<dbReference type="STRING" id="3476.A0A2P5B071"/>
<dbReference type="InterPro" id="IPR004873">
    <property type="entry name" value="BURP_dom"/>
</dbReference>
<dbReference type="EMBL" id="JXTB01000397">
    <property type="protein sequence ID" value="PON42189.1"/>
    <property type="molecule type" value="Genomic_DNA"/>
</dbReference>
<dbReference type="SMART" id="SM01045">
    <property type="entry name" value="BURP"/>
    <property type="match status" value="1"/>
</dbReference>
<feature type="domain" description="BURP" evidence="1">
    <location>
        <begin position="1"/>
        <end position="199"/>
    </location>
</feature>
<accession>A0A2P5B071</accession>
<dbReference type="AlphaFoldDB" id="A0A2P5B071"/>
<reference evidence="3" key="1">
    <citation type="submission" date="2016-06" db="EMBL/GenBank/DDBJ databases">
        <title>Parallel loss of symbiosis genes in relatives of nitrogen-fixing non-legume Parasponia.</title>
        <authorList>
            <person name="Van Velzen R."/>
            <person name="Holmer R."/>
            <person name="Bu F."/>
            <person name="Rutten L."/>
            <person name="Van Zeijl A."/>
            <person name="Liu W."/>
            <person name="Santuari L."/>
            <person name="Cao Q."/>
            <person name="Sharma T."/>
            <person name="Shen D."/>
            <person name="Roswanjaya Y."/>
            <person name="Wardhani T."/>
            <person name="Kalhor M.S."/>
            <person name="Jansen J."/>
            <person name="Van den Hoogen J."/>
            <person name="Gungor B."/>
            <person name="Hartog M."/>
            <person name="Hontelez J."/>
            <person name="Verver J."/>
            <person name="Yang W.-C."/>
            <person name="Schijlen E."/>
            <person name="Repin R."/>
            <person name="Schilthuizen M."/>
            <person name="Schranz E."/>
            <person name="Heidstra R."/>
            <person name="Miyata K."/>
            <person name="Fedorova E."/>
            <person name="Kohlen W."/>
            <person name="Bisseling T."/>
            <person name="Smit S."/>
            <person name="Geurts R."/>
        </authorList>
    </citation>
    <scope>NUCLEOTIDE SEQUENCE [LARGE SCALE GENOMIC DNA]</scope>
    <source>
        <strain evidence="3">cv. WU1-14</strain>
    </source>
</reference>
<dbReference type="Proteomes" id="UP000237105">
    <property type="component" value="Unassembled WGS sequence"/>
</dbReference>
<evidence type="ECO:0000313" key="2">
    <source>
        <dbReference type="EMBL" id="PON42189.1"/>
    </source>
</evidence>
<protein>
    <submittedName>
        <fullName evidence="2">BURP domain containing protein</fullName>
    </submittedName>
</protein>
<organism evidence="2 3">
    <name type="scientific">Parasponia andersonii</name>
    <name type="common">Sponia andersonii</name>
    <dbReference type="NCBI Taxonomy" id="3476"/>
    <lineage>
        <taxon>Eukaryota</taxon>
        <taxon>Viridiplantae</taxon>
        <taxon>Streptophyta</taxon>
        <taxon>Embryophyta</taxon>
        <taxon>Tracheophyta</taxon>
        <taxon>Spermatophyta</taxon>
        <taxon>Magnoliopsida</taxon>
        <taxon>eudicotyledons</taxon>
        <taxon>Gunneridae</taxon>
        <taxon>Pentapetalae</taxon>
        <taxon>rosids</taxon>
        <taxon>fabids</taxon>
        <taxon>Rosales</taxon>
        <taxon>Cannabaceae</taxon>
        <taxon>Parasponia</taxon>
    </lineage>
</organism>
<sequence>MKLYFPKTINQANFLPRQAADSIPFSTQKFPEILNHFSVKPNSIEAKIMKQTIEECEVPSIKGEVKFCATSLEYLIEFSVSRLGRQVQVHSTEVVNEGTKQVYRIAQNGVEEIGDKSVICHKQNYVYAVFYCHEVNATRAYSVSLAASDGTKAKAVAVCHTDTRFWSPQHLAFQVLKVKPGTVPVCHFLPNGNLIWVTLS</sequence>
<dbReference type="OrthoDB" id="654134at2759"/>
<evidence type="ECO:0000313" key="3">
    <source>
        <dbReference type="Proteomes" id="UP000237105"/>
    </source>
</evidence>